<evidence type="ECO:0000313" key="5">
    <source>
        <dbReference type="EMBL" id="CAH1390339.1"/>
    </source>
</evidence>
<keyword evidence="6" id="KW-1185">Reference proteome</keyword>
<dbReference type="GO" id="GO:0070628">
    <property type="term" value="F:proteasome binding"/>
    <property type="evidence" value="ECO:0007669"/>
    <property type="project" value="TreeGrafter"/>
</dbReference>
<comment type="subcellular location">
    <subcellularLocation>
        <location evidence="1">Nucleus</location>
    </subcellularLocation>
</comment>
<dbReference type="Gene3D" id="1.20.58.1590">
    <property type="entry name" value="Tethering factor for nuclear proteasome Cut8/Sts1"/>
    <property type="match status" value="1"/>
</dbReference>
<dbReference type="InterPro" id="IPR013868">
    <property type="entry name" value="Cut8/Sts1_fam"/>
</dbReference>
<sequence length="415" mass="46082">METPPPEQPVRRTTRSALVEIPARMGALSVSDNRHNVRMNGTAMTNLLVDVSSPNIPSSFISPAPSPDEMVIAQRGRRRLPVTWSPDMDARIPIMSPNKERTPVKYPSTIVLRSTPRKRLLLNDSLDTPSPEKKRNISPSVKASPGSKRLRSDRPIVPFCGPLNIALRAFPKEQLIEIIQGIVSRNSSIEEDVKQNLPAPDMRLVMDKLHDLKKNIFKSLPTSRLTSKTDSPAYTRASTHVMAFKKVLLEEGRVLVSSQQWEYVIEYATVAWEIVAGTPVWDNPPHNAPRRHCFKFLASQISAALKSSSHWTQEQLDTLQEKLKGFIQDSEDIVPTLKLVESMKCGREKTPAIAAHSQLITFTHPSLKPARKSSLACTVEKGRVKSSTTCAMCVHKAAVKTGFNLARLAPTQDAA</sequence>
<dbReference type="Proteomes" id="UP001152798">
    <property type="component" value="Chromosome 1"/>
</dbReference>
<dbReference type="GO" id="GO:0071630">
    <property type="term" value="P:nuclear protein quality control by the ubiquitin-proteasome system"/>
    <property type="evidence" value="ECO:0007669"/>
    <property type="project" value="InterPro"/>
</dbReference>
<name>A0A9P0DYF1_NEZVI</name>
<dbReference type="EMBL" id="OV725077">
    <property type="protein sequence ID" value="CAH1390339.1"/>
    <property type="molecule type" value="Genomic_DNA"/>
</dbReference>
<reference evidence="5" key="1">
    <citation type="submission" date="2022-01" db="EMBL/GenBank/DDBJ databases">
        <authorList>
            <person name="King R."/>
        </authorList>
    </citation>
    <scope>NUCLEOTIDE SEQUENCE</scope>
</reference>
<evidence type="ECO:0000256" key="3">
    <source>
        <dbReference type="ARBA" id="ARBA00023242"/>
    </source>
</evidence>
<comment type="similarity">
    <text evidence="2">Belongs to the cut8/STS1 family.</text>
</comment>
<evidence type="ECO:0000256" key="2">
    <source>
        <dbReference type="ARBA" id="ARBA00006199"/>
    </source>
</evidence>
<feature type="region of interest" description="Disordered" evidence="4">
    <location>
        <begin position="121"/>
        <end position="153"/>
    </location>
</feature>
<evidence type="ECO:0000256" key="4">
    <source>
        <dbReference type="SAM" id="MobiDB-lite"/>
    </source>
</evidence>
<dbReference type="AlphaFoldDB" id="A0A9P0DYF1"/>
<gene>
    <name evidence="5" type="ORF">NEZAVI_LOCUS1557</name>
</gene>
<dbReference type="OrthoDB" id="10061064at2759"/>
<dbReference type="InterPro" id="IPR038422">
    <property type="entry name" value="Cut8/Sts1_sf"/>
</dbReference>
<dbReference type="GO" id="GO:0031144">
    <property type="term" value="P:proteasome localization"/>
    <property type="evidence" value="ECO:0007669"/>
    <property type="project" value="InterPro"/>
</dbReference>
<dbReference type="GO" id="GO:0031965">
    <property type="term" value="C:nuclear membrane"/>
    <property type="evidence" value="ECO:0007669"/>
    <property type="project" value="TreeGrafter"/>
</dbReference>
<accession>A0A9P0DYF1</accession>
<protein>
    <submittedName>
        <fullName evidence="5">Uncharacterized protein</fullName>
    </submittedName>
</protein>
<dbReference type="Pfam" id="PF08559">
    <property type="entry name" value="Cut8"/>
    <property type="match status" value="1"/>
</dbReference>
<dbReference type="PANTHER" id="PTHR28032">
    <property type="entry name" value="FI02826P"/>
    <property type="match status" value="1"/>
</dbReference>
<evidence type="ECO:0000256" key="1">
    <source>
        <dbReference type="ARBA" id="ARBA00004123"/>
    </source>
</evidence>
<keyword evidence="3" id="KW-0539">Nucleus</keyword>
<evidence type="ECO:0000313" key="6">
    <source>
        <dbReference type="Proteomes" id="UP001152798"/>
    </source>
</evidence>
<proteinExistence type="inferred from homology"/>
<dbReference type="PANTHER" id="PTHR28032:SF1">
    <property type="entry name" value="FI02826P"/>
    <property type="match status" value="1"/>
</dbReference>
<organism evidence="5 6">
    <name type="scientific">Nezara viridula</name>
    <name type="common">Southern green stink bug</name>
    <name type="synonym">Cimex viridulus</name>
    <dbReference type="NCBI Taxonomy" id="85310"/>
    <lineage>
        <taxon>Eukaryota</taxon>
        <taxon>Metazoa</taxon>
        <taxon>Ecdysozoa</taxon>
        <taxon>Arthropoda</taxon>
        <taxon>Hexapoda</taxon>
        <taxon>Insecta</taxon>
        <taxon>Pterygota</taxon>
        <taxon>Neoptera</taxon>
        <taxon>Paraneoptera</taxon>
        <taxon>Hemiptera</taxon>
        <taxon>Heteroptera</taxon>
        <taxon>Panheteroptera</taxon>
        <taxon>Pentatomomorpha</taxon>
        <taxon>Pentatomoidea</taxon>
        <taxon>Pentatomidae</taxon>
        <taxon>Pentatominae</taxon>
        <taxon>Nezara</taxon>
    </lineage>
</organism>